<protein>
    <recommendedName>
        <fullName evidence="4">NIPSNAP domain-containing protein</fullName>
    </recommendedName>
</protein>
<accession>A0A6S6WPA6</accession>
<evidence type="ECO:0000256" key="1">
    <source>
        <dbReference type="SAM" id="SignalP"/>
    </source>
</evidence>
<evidence type="ECO:0008006" key="4">
    <source>
        <dbReference type="Google" id="ProtNLM"/>
    </source>
</evidence>
<keyword evidence="3" id="KW-1185">Reference proteome</keyword>
<dbReference type="EMBL" id="CADCXY010000007">
    <property type="protein sequence ID" value="CAB0151872.1"/>
    <property type="molecule type" value="Genomic_DNA"/>
</dbReference>
<evidence type="ECO:0000313" key="2">
    <source>
        <dbReference type="EMBL" id="CAB0151872.1"/>
    </source>
</evidence>
<name>A0A6S6WPA6_9GAMM</name>
<feature type="chain" id="PRO_5028866358" description="NIPSNAP domain-containing protein" evidence="1">
    <location>
        <begin position="25"/>
        <end position="252"/>
    </location>
</feature>
<feature type="signal peptide" evidence="1">
    <location>
        <begin position="1"/>
        <end position="24"/>
    </location>
</feature>
<keyword evidence="1" id="KW-0732">Signal</keyword>
<dbReference type="AlphaFoldDB" id="A0A6S6WPA6"/>
<organism evidence="2 3">
    <name type="scientific">Pseudidiomarina piscicola</name>
    <dbReference type="NCBI Taxonomy" id="2614830"/>
    <lineage>
        <taxon>Bacteria</taxon>
        <taxon>Pseudomonadati</taxon>
        <taxon>Pseudomonadota</taxon>
        <taxon>Gammaproteobacteria</taxon>
        <taxon>Alteromonadales</taxon>
        <taxon>Idiomarinaceae</taxon>
        <taxon>Pseudidiomarina</taxon>
    </lineage>
</organism>
<evidence type="ECO:0000313" key="3">
    <source>
        <dbReference type="Proteomes" id="UP000481517"/>
    </source>
</evidence>
<sequence>MQKFLLLLSLTLSLLLLSNFQAHADDHEDESFYLSISELSVKLGHTQAFMDGVKAVRDCYQEAGGKEPWWLWNRVQGPGNVFVVTSTYKNWQGFFADDSVGEGCRGVVRDKVVPHIDSTYHNMASYLPDWSSIETTGGNFVAVYNFKVNNYELFESTVAAIEEGLKDDGGPGAAWYYTMGGRGQADYFVVEYFTDPKALDADDPGVWQRLEAAVGKEKSSALQQDFRKSIGEWWTYLYALHEDLSYAATSAN</sequence>
<gene>
    <name evidence="2" type="ORF">PSI9734_02232</name>
</gene>
<proteinExistence type="predicted"/>
<dbReference type="Proteomes" id="UP000481517">
    <property type="component" value="Unassembled WGS sequence"/>
</dbReference>
<dbReference type="RefSeq" id="WP_173921195.1">
    <property type="nucleotide sequence ID" value="NZ_CADCXY010000007.1"/>
</dbReference>
<reference evidence="2 3" key="1">
    <citation type="submission" date="2020-02" db="EMBL/GenBank/DDBJ databases">
        <authorList>
            <person name="Rodrigo-Torres L."/>
            <person name="Arahal R. D."/>
            <person name="Lucena T."/>
        </authorList>
    </citation>
    <scope>NUCLEOTIDE SEQUENCE [LARGE SCALE GENOMIC DNA]</scope>
    <source>
        <strain evidence="2 3">CECT 9734</strain>
    </source>
</reference>